<name>A0A9W8TIY0_9PEZI</name>
<organism evidence="3 4">
    <name type="scientific">Xylaria arbuscula</name>
    <dbReference type="NCBI Taxonomy" id="114810"/>
    <lineage>
        <taxon>Eukaryota</taxon>
        <taxon>Fungi</taxon>
        <taxon>Dikarya</taxon>
        <taxon>Ascomycota</taxon>
        <taxon>Pezizomycotina</taxon>
        <taxon>Sordariomycetes</taxon>
        <taxon>Xylariomycetidae</taxon>
        <taxon>Xylariales</taxon>
        <taxon>Xylariaceae</taxon>
        <taxon>Xylaria</taxon>
    </lineage>
</organism>
<keyword evidence="1" id="KW-0732">Signal</keyword>
<dbReference type="Proteomes" id="UP001148614">
    <property type="component" value="Unassembled WGS sequence"/>
</dbReference>
<keyword evidence="4" id="KW-1185">Reference proteome</keyword>
<feature type="chain" id="PRO_5040941338" description="Pyrroloquinoline quinone-dependent pyranose dehydrogenase beta-propeller domain-containing protein" evidence="1">
    <location>
        <begin position="23"/>
        <end position="427"/>
    </location>
</feature>
<sequence length="427" mass="45345">MKIFSTTAIVLIVVTTVRPGQTLVPSCPNVPDPLYPYLTAPGWSFVKVAGGLQSPRGLVIDSEGRLLVVEEGVGISQHIVDANGCITSSNLIISDPELNHGVCLSPDGGILYSSSASSVFSRTYNQISGMVSQDAVLLVTGMATSGHVTRTLAIPPHHAELLVVSHGSDANIDQDTGDPRTARAIVKVFNISSIPMGGYNFASQGWNAGFGLRNEVGLAFDGNNMLWGVENSADSLARTINGTTTDIHTDNPSEELNFLGDVTVMNDNWYGYPVCFTVWNPDELSDRVFKIGQQFVQVPAPGFNDETCAQISVPPVLSFQAHSAPLDCKFDASFGNLFVTMHGSWNREPPAGYKVVAVPFAKGPGGAYAPTAASWSSRGTIDIFYPPDEAACSSSTCIRPVGLAFDAAGRLYVTSDASGEIFMLSRG</sequence>
<dbReference type="PANTHER" id="PTHR47572">
    <property type="entry name" value="LIPOPROTEIN-RELATED"/>
    <property type="match status" value="1"/>
</dbReference>
<feature type="signal peptide" evidence="1">
    <location>
        <begin position="1"/>
        <end position="22"/>
    </location>
</feature>
<reference evidence="3" key="1">
    <citation type="submission" date="2022-07" db="EMBL/GenBank/DDBJ databases">
        <title>Genome Sequence of Xylaria arbuscula.</title>
        <authorList>
            <person name="Buettner E."/>
        </authorList>
    </citation>
    <scope>NUCLEOTIDE SEQUENCE</scope>
    <source>
        <strain evidence="3">VT107</strain>
    </source>
</reference>
<dbReference type="PANTHER" id="PTHR47572:SF4">
    <property type="entry name" value="LACTONASE DRP35"/>
    <property type="match status" value="1"/>
</dbReference>
<dbReference type="InterPro" id="IPR054539">
    <property type="entry name" value="Beta-prop_PDH"/>
</dbReference>
<evidence type="ECO:0000259" key="2">
    <source>
        <dbReference type="Pfam" id="PF22807"/>
    </source>
</evidence>
<dbReference type="EMBL" id="JANPWZ010001598">
    <property type="protein sequence ID" value="KAJ3564591.1"/>
    <property type="molecule type" value="Genomic_DNA"/>
</dbReference>
<dbReference type="InterPro" id="IPR051262">
    <property type="entry name" value="SMP-30/CGR1_Lactonase"/>
</dbReference>
<evidence type="ECO:0000256" key="1">
    <source>
        <dbReference type="SAM" id="SignalP"/>
    </source>
</evidence>
<protein>
    <recommendedName>
        <fullName evidence="2">Pyrroloquinoline quinone-dependent pyranose dehydrogenase beta-propeller domain-containing protein</fullName>
    </recommendedName>
</protein>
<evidence type="ECO:0000313" key="4">
    <source>
        <dbReference type="Proteomes" id="UP001148614"/>
    </source>
</evidence>
<accession>A0A9W8TIY0</accession>
<proteinExistence type="predicted"/>
<dbReference type="Pfam" id="PF22807">
    <property type="entry name" value="TrAA12"/>
    <property type="match status" value="1"/>
</dbReference>
<dbReference type="SUPFAM" id="SSF50952">
    <property type="entry name" value="Soluble quinoprotein glucose dehydrogenase"/>
    <property type="match status" value="1"/>
</dbReference>
<dbReference type="AlphaFoldDB" id="A0A9W8TIY0"/>
<comment type="caution">
    <text evidence="3">The sequence shown here is derived from an EMBL/GenBank/DDBJ whole genome shotgun (WGS) entry which is preliminary data.</text>
</comment>
<evidence type="ECO:0000313" key="3">
    <source>
        <dbReference type="EMBL" id="KAJ3564591.1"/>
    </source>
</evidence>
<dbReference type="InterPro" id="IPR011042">
    <property type="entry name" value="6-blade_b-propeller_TolB-like"/>
</dbReference>
<feature type="domain" description="Pyrroloquinoline quinone-dependent pyranose dehydrogenase beta-propeller" evidence="2">
    <location>
        <begin position="39"/>
        <end position="426"/>
    </location>
</feature>
<dbReference type="InterPro" id="IPR011041">
    <property type="entry name" value="Quinoprot_gluc/sorb_DH_b-prop"/>
</dbReference>
<gene>
    <name evidence="3" type="ORF">NPX13_g7790</name>
</gene>
<dbReference type="Gene3D" id="2.120.10.30">
    <property type="entry name" value="TolB, C-terminal domain"/>
    <property type="match status" value="1"/>
</dbReference>
<dbReference type="VEuPathDB" id="FungiDB:F4678DRAFT_467230"/>